<dbReference type="InterPro" id="IPR036179">
    <property type="entry name" value="Ig-like_dom_sf"/>
</dbReference>
<feature type="region of interest" description="Disordered" evidence="5">
    <location>
        <begin position="354"/>
        <end position="394"/>
    </location>
</feature>
<dbReference type="Proteomes" id="UP001164746">
    <property type="component" value="Chromosome 3"/>
</dbReference>
<dbReference type="InterPro" id="IPR013151">
    <property type="entry name" value="Immunoglobulin_dom"/>
</dbReference>
<gene>
    <name evidence="7" type="ORF">MAR_023379</name>
</gene>
<dbReference type="CDD" id="cd00096">
    <property type="entry name" value="Ig"/>
    <property type="match status" value="1"/>
</dbReference>
<proteinExistence type="predicted"/>
<dbReference type="EMBL" id="CP111014">
    <property type="protein sequence ID" value="WAQ99006.1"/>
    <property type="molecule type" value="Genomic_DNA"/>
</dbReference>
<feature type="domain" description="Ig-like" evidence="6">
    <location>
        <begin position="249"/>
        <end position="343"/>
    </location>
</feature>
<keyword evidence="8" id="KW-1185">Reference proteome</keyword>
<organism evidence="7 8">
    <name type="scientific">Mya arenaria</name>
    <name type="common">Soft-shell clam</name>
    <dbReference type="NCBI Taxonomy" id="6604"/>
    <lineage>
        <taxon>Eukaryota</taxon>
        <taxon>Metazoa</taxon>
        <taxon>Spiralia</taxon>
        <taxon>Lophotrochozoa</taxon>
        <taxon>Mollusca</taxon>
        <taxon>Bivalvia</taxon>
        <taxon>Autobranchia</taxon>
        <taxon>Heteroconchia</taxon>
        <taxon>Euheterodonta</taxon>
        <taxon>Imparidentia</taxon>
        <taxon>Neoheterodontei</taxon>
        <taxon>Myida</taxon>
        <taxon>Myoidea</taxon>
        <taxon>Myidae</taxon>
        <taxon>Mya</taxon>
    </lineage>
</organism>
<evidence type="ECO:0000313" key="7">
    <source>
        <dbReference type="EMBL" id="WAQ99006.1"/>
    </source>
</evidence>
<dbReference type="SMART" id="SM00408">
    <property type="entry name" value="IGc2"/>
    <property type="match status" value="3"/>
</dbReference>
<name>A0ABY7DQY8_MYAAR</name>
<keyword evidence="1" id="KW-0732">Signal</keyword>
<evidence type="ECO:0000259" key="6">
    <source>
        <dbReference type="PROSITE" id="PS50835"/>
    </source>
</evidence>
<dbReference type="Pfam" id="PF13927">
    <property type="entry name" value="Ig_3"/>
    <property type="match status" value="2"/>
</dbReference>
<protein>
    <submittedName>
        <fullName evidence="7">LACH-like protein</fullName>
    </submittedName>
</protein>
<accession>A0ABY7DQY8</accession>
<dbReference type="PANTHER" id="PTHR12231:SF253">
    <property type="entry name" value="DPR-INTERACTING PROTEIN ETA, ISOFORM B-RELATED"/>
    <property type="match status" value="1"/>
</dbReference>
<dbReference type="InterPro" id="IPR051170">
    <property type="entry name" value="Neural/epithelial_adhesion"/>
</dbReference>
<reference evidence="7" key="1">
    <citation type="submission" date="2022-11" db="EMBL/GenBank/DDBJ databases">
        <title>Centuries of genome instability and evolution in soft-shell clam transmissible cancer (bioRxiv).</title>
        <authorList>
            <person name="Hart S.F.M."/>
            <person name="Yonemitsu M.A."/>
            <person name="Giersch R.M."/>
            <person name="Beal B.F."/>
            <person name="Arriagada G."/>
            <person name="Davis B.W."/>
            <person name="Ostrander E.A."/>
            <person name="Goff S.P."/>
            <person name="Metzger M.J."/>
        </authorList>
    </citation>
    <scope>NUCLEOTIDE SEQUENCE</scope>
    <source>
        <strain evidence="7">MELC-2E11</strain>
        <tissue evidence="7">Siphon/mantle</tissue>
    </source>
</reference>
<dbReference type="Pfam" id="PF00047">
    <property type="entry name" value="ig"/>
    <property type="match status" value="1"/>
</dbReference>
<evidence type="ECO:0000256" key="2">
    <source>
        <dbReference type="ARBA" id="ARBA00022737"/>
    </source>
</evidence>
<dbReference type="SUPFAM" id="SSF48726">
    <property type="entry name" value="Immunoglobulin"/>
    <property type="match status" value="3"/>
</dbReference>
<dbReference type="InterPro" id="IPR013783">
    <property type="entry name" value="Ig-like_fold"/>
</dbReference>
<dbReference type="PROSITE" id="PS50835">
    <property type="entry name" value="IG_LIKE"/>
    <property type="match status" value="3"/>
</dbReference>
<dbReference type="InterPro" id="IPR007110">
    <property type="entry name" value="Ig-like_dom"/>
</dbReference>
<feature type="domain" description="Ig-like" evidence="6">
    <location>
        <begin position="51"/>
        <end position="142"/>
    </location>
</feature>
<dbReference type="SMART" id="SM00409">
    <property type="entry name" value="IG"/>
    <property type="match status" value="3"/>
</dbReference>
<keyword evidence="3" id="KW-1015">Disulfide bond</keyword>
<dbReference type="Gene3D" id="2.60.40.10">
    <property type="entry name" value="Immunoglobulins"/>
    <property type="match status" value="3"/>
</dbReference>
<dbReference type="InterPro" id="IPR003599">
    <property type="entry name" value="Ig_sub"/>
</dbReference>
<evidence type="ECO:0000256" key="3">
    <source>
        <dbReference type="ARBA" id="ARBA00023157"/>
    </source>
</evidence>
<feature type="domain" description="Ig-like" evidence="6">
    <location>
        <begin position="152"/>
        <end position="244"/>
    </location>
</feature>
<keyword evidence="2" id="KW-0677">Repeat</keyword>
<keyword evidence="4" id="KW-0393">Immunoglobulin domain</keyword>
<evidence type="ECO:0000256" key="1">
    <source>
        <dbReference type="ARBA" id="ARBA00022729"/>
    </source>
</evidence>
<sequence length="435" mass="49523">MLKFSSRPCGNDLRISLNRLYQGYRRNCDAHFRATVSIVGGESMDRAPIQPIFDTSTENVTAIAGETAELRCTVENKGSYNLIWLNPRKTLISKDDSRFIDDSRISVERPNIRYWNIMVREVRYNDSGEYMCQINTKPVLIKRIILNIKVAPEIIEDWKPTKFEVQEGKMVELVCNATGVPMPVVTWYREANLIRDYSEQPEGERTLQGETLRLHNITRFCDGTYECNAENGVPPIATKIFKITVQFPPEVRLTVRRLGQAIGRETLLECKVAASPHATIQWTHNGTTLPLHLFKYVTNLYNDGVHEKTLTLNIIDIQQEDFGQYTCHASNGLGQDSETMLLYEYNIVTGPRRPQVTTTPWRPSGRPPPRIRPPSTNQGIITPSYYEKKQGGRNQQPSYGGSVYYNYNTANGTVKLTTVSILNIAVLLYHVMRAL</sequence>
<dbReference type="InterPro" id="IPR003598">
    <property type="entry name" value="Ig_sub2"/>
</dbReference>
<evidence type="ECO:0000256" key="4">
    <source>
        <dbReference type="ARBA" id="ARBA00023319"/>
    </source>
</evidence>
<evidence type="ECO:0000256" key="5">
    <source>
        <dbReference type="SAM" id="MobiDB-lite"/>
    </source>
</evidence>
<dbReference type="PANTHER" id="PTHR12231">
    <property type="entry name" value="CTX-RELATED TYPE I TRANSMEMBRANE PROTEIN"/>
    <property type="match status" value="1"/>
</dbReference>
<evidence type="ECO:0000313" key="8">
    <source>
        <dbReference type="Proteomes" id="UP001164746"/>
    </source>
</evidence>